<sequence length="1251" mass="143468">MEDGIEPLTKDDAQETEVTTSNPFPLFLIPDFDNSVATNNCASIGLTSNENLNPLSEDHFAYRRNGSNNHDELIKWINYNHFYSLISPYGYATCFVPTDSHIVVGTAKGIIAIFDYKEFIKALLVPATIDDGFESTPRSSVTKLRISKDGTYVCATFSSGDIFLWNLNKTSNGSQGDNSIVPLYAVLNITDHKGCELSGIDFYAERHTGILVANKTTGAVTLHSGHRNSFWKLSYKSTLILNISKNEKILSMKAHNYGNMAYVAILTSRTFAIIRCTEKNEIVMSIPISAPNQQLGVNYSISWSFDAYKIVFSLNNFVEVIAFSDFNLSSIKSRYNWITTESICFSKWISSNLVGILTISHQFDIILPTSEHTTIANIDLLEQEIVQPPSSHFEFINSRILIFSSYCFKEGKIRSWSEMILNCVQKGDYIHALLLIEYFLTDKASLSNLLFLEQDDTKRLYQLSDPFKNLTLAAVGYLTNLEDIKEENLVELFYLVLRIVNIFANHSHVSNDFEAFIDELYHRLDNEQKHIFCDVISNTVKEGNLKKLPPECFKDLISYLAKRENGYDLGEILTQLDPDTLDIDLATKICENNKLFDILIYIWNKLFNDYVTPLLDFFFIISDHTNECVVLKGGYIDKKKVFDYLQSILTGIQFPVKGKIFPEALKNKAISDILAILLSGVSIEWPPSSGNKLILYSSIDEPPYPYLSLLLNFDVDRCLRLINKIFESSLPDEEETFNGIEQPLISRQNIVEILVDYMKCNTDAYNQESVAVFIAYNYSKFPQYVKLSNRIIELIVRILCEHTAVDTNKVQLGLESLISTYTPPDRNIFVALLVSKGFNDVLLQYYRIVNDTPSIIKLITSSNELMTRYRDSLLDILQKAFTREEYNSLEILKLKSIIEDNFERITENVDLQSFVTLLTGIDVSLHKSILKVNDSALRYKYLDELFKTEYNVETDVCLLHSYISLSSRLGEENNIVLVIKRLKKWPQELDDLVEEFYSSNYYNVLSEYFCLIGDIYAQLNSVLDLVLNNKDLERSYLRLQIRKSIEITSKVMNNEKYWVKIISTLLTLYSKKANNQEVDNLDEIQNILLNVLVKMSEGNITDKVEGNDIFSKILAESLENQEILLRRFNDYNLLFQNIFRLYGLNEIILSLTLDIILKFSAADDKKYLVLLKEGWTLSSDCCEVCGKKIWGLGLDKKFFELWKQKNDTINFLQIDVKSKDLIIFKCKHTFHRDCLGGVCPKEDFHCIICEK</sequence>
<keyword evidence="4" id="KW-1185">Reference proteome</keyword>
<evidence type="ECO:0000256" key="1">
    <source>
        <dbReference type="ARBA" id="ARBA00009422"/>
    </source>
</evidence>
<reference evidence="3 4" key="1">
    <citation type="submission" date="2024-05" db="EMBL/GenBank/DDBJ databases">
        <title>Long read based assembly of the Candida bracarensis genome reveals expanded adhesin content.</title>
        <authorList>
            <person name="Marcet-Houben M."/>
            <person name="Ksiezopolska E."/>
            <person name="Gabaldon T."/>
        </authorList>
    </citation>
    <scope>NUCLEOTIDE SEQUENCE [LARGE SCALE GENOMIC DNA]</scope>
    <source>
        <strain evidence="3 4">CBM6</strain>
    </source>
</reference>
<accession>A0ABR4NPG7</accession>
<dbReference type="InterPro" id="IPR045111">
    <property type="entry name" value="Vps41/Vps8"/>
</dbReference>
<dbReference type="InterPro" id="IPR015943">
    <property type="entry name" value="WD40/YVTN_repeat-like_dom_sf"/>
</dbReference>
<gene>
    <name evidence="3" type="ORF">RNJ44_01364</name>
</gene>
<feature type="domain" description="Vacuolar protein sorting-associated protein 8 central" evidence="2">
    <location>
        <begin position="531"/>
        <end position="726"/>
    </location>
</feature>
<dbReference type="Gene3D" id="2.130.10.10">
    <property type="entry name" value="YVTN repeat-like/Quinoprotein amine dehydrogenase"/>
    <property type="match status" value="1"/>
</dbReference>
<name>A0ABR4NPG7_9SACH</name>
<dbReference type="SUPFAM" id="SSF50978">
    <property type="entry name" value="WD40 repeat-like"/>
    <property type="match status" value="1"/>
</dbReference>
<comment type="caution">
    <text evidence="3">The sequence shown here is derived from an EMBL/GenBank/DDBJ whole genome shotgun (WGS) entry which is preliminary data.</text>
</comment>
<dbReference type="Proteomes" id="UP001623330">
    <property type="component" value="Unassembled WGS sequence"/>
</dbReference>
<protein>
    <recommendedName>
        <fullName evidence="2">Vacuolar protein sorting-associated protein 8 central domain-containing protein</fullName>
    </recommendedName>
</protein>
<evidence type="ECO:0000313" key="3">
    <source>
        <dbReference type="EMBL" id="KAL3230001.1"/>
    </source>
</evidence>
<dbReference type="EMBL" id="JBEVYD010000010">
    <property type="protein sequence ID" value="KAL3230001.1"/>
    <property type="molecule type" value="Genomic_DNA"/>
</dbReference>
<organism evidence="3 4">
    <name type="scientific">Nakaseomyces bracarensis</name>
    <dbReference type="NCBI Taxonomy" id="273131"/>
    <lineage>
        <taxon>Eukaryota</taxon>
        <taxon>Fungi</taxon>
        <taxon>Dikarya</taxon>
        <taxon>Ascomycota</taxon>
        <taxon>Saccharomycotina</taxon>
        <taxon>Saccharomycetes</taxon>
        <taxon>Saccharomycetales</taxon>
        <taxon>Saccharomycetaceae</taxon>
        <taxon>Nakaseomyces</taxon>
    </lineage>
</organism>
<dbReference type="Pfam" id="PF23413">
    <property type="entry name" value="zf_RING_Vps8_fungal"/>
    <property type="match status" value="1"/>
</dbReference>
<dbReference type="InterPro" id="IPR036322">
    <property type="entry name" value="WD40_repeat_dom_sf"/>
</dbReference>
<evidence type="ECO:0000313" key="4">
    <source>
        <dbReference type="Proteomes" id="UP001623330"/>
    </source>
</evidence>
<dbReference type="PANTHER" id="PTHR12616">
    <property type="entry name" value="VACUOLAR PROTEIN SORTING VPS41"/>
    <property type="match status" value="1"/>
</dbReference>
<dbReference type="Pfam" id="PF23410">
    <property type="entry name" value="Beta-prop_VPS8"/>
    <property type="match status" value="1"/>
</dbReference>
<dbReference type="PANTHER" id="PTHR12616:SF8">
    <property type="entry name" value="VACUOLAR PROTEIN SORTING-ASSOCIATED PROTEIN 8 HOMOLOG"/>
    <property type="match status" value="1"/>
</dbReference>
<dbReference type="Pfam" id="PF12816">
    <property type="entry name" value="TPR_Vps8"/>
    <property type="match status" value="1"/>
</dbReference>
<evidence type="ECO:0000259" key="2">
    <source>
        <dbReference type="Pfam" id="PF12816"/>
    </source>
</evidence>
<comment type="similarity">
    <text evidence="1">Belongs to the VPS8 family.</text>
</comment>
<proteinExistence type="inferred from homology"/>
<dbReference type="InterPro" id="IPR025941">
    <property type="entry name" value="Vps8_central_dom"/>
</dbReference>